<name>A0ABT6CBA0_9MICO</name>
<evidence type="ECO:0000259" key="1">
    <source>
        <dbReference type="Pfam" id="PF08450"/>
    </source>
</evidence>
<dbReference type="Gene3D" id="2.120.10.30">
    <property type="entry name" value="TolB, C-terminal domain"/>
    <property type="match status" value="1"/>
</dbReference>
<gene>
    <name evidence="2" type="ORF">P4R38_15240</name>
</gene>
<dbReference type="SUPFAM" id="SSF63829">
    <property type="entry name" value="Calcium-dependent phosphotriesterase"/>
    <property type="match status" value="1"/>
</dbReference>
<evidence type="ECO:0000313" key="3">
    <source>
        <dbReference type="Proteomes" id="UP001528912"/>
    </source>
</evidence>
<reference evidence="2 3" key="1">
    <citation type="submission" date="2023-03" db="EMBL/GenBank/DDBJ databases">
        <title>YIM 133296 draft genome.</title>
        <authorList>
            <person name="Xiong L."/>
        </authorList>
    </citation>
    <scope>NUCLEOTIDE SEQUENCE [LARGE SCALE GENOMIC DNA]</scope>
    <source>
        <strain evidence="2 3">YIM 133296</strain>
    </source>
</reference>
<keyword evidence="3" id="KW-1185">Reference proteome</keyword>
<organism evidence="2 3">
    <name type="scientific">Luteipulveratus flavus</name>
    <dbReference type="NCBI Taxonomy" id="3031728"/>
    <lineage>
        <taxon>Bacteria</taxon>
        <taxon>Bacillati</taxon>
        <taxon>Actinomycetota</taxon>
        <taxon>Actinomycetes</taxon>
        <taxon>Micrococcales</taxon>
        <taxon>Dermacoccaceae</taxon>
        <taxon>Luteipulveratus</taxon>
    </lineage>
</organism>
<sequence>MSVRMQVLPVPGHGAEDVVLDDDGQVWTGVRDGWIVRVSPDGRQIERVLTTEGRPLGLEWLPDGRLLVCDALRGLLAIDVRTQDIEMLVQEIDGQPMKFTNNAAVAPDGTVWFTDSSRDWGIDEWMSDLIEHTCSGRLLRRDPGGTVATVLDGLAFANGVALVPGAVVVAELGLRRLHRVDLTTGAATLLVEGLPGYPDNISTGTDGLIWVALAAPTDPVLTHLQQHGAPHIRSLVRRLPDALKPNPKRTAHVQAYDVDGRRVHDLQADATDFHMITGVRENHGRLWLGSLEEPAIAVIDLGTVSAS</sequence>
<dbReference type="RefSeq" id="WP_277192915.1">
    <property type="nucleotide sequence ID" value="NZ_JAROAV010000037.1"/>
</dbReference>
<proteinExistence type="predicted"/>
<evidence type="ECO:0000313" key="2">
    <source>
        <dbReference type="EMBL" id="MDF8265602.1"/>
    </source>
</evidence>
<feature type="domain" description="SMP-30/Gluconolactonase/LRE-like region" evidence="1">
    <location>
        <begin position="26"/>
        <end position="214"/>
    </location>
</feature>
<dbReference type="PANTHER" id="PTHR10426">
    <property type="entry name" value="STRICTOSIDINE SYNTHASE-RELATED"/>
    <property type="match status" value="1"/>
</dbReference>
<dbReference type="EMBL" id="JAROAV010000037">
    <property type="protein sequence ID" value="MDF8265602.1"/>
    <property type="molecule type" value="Genomic_DNA"/>
</dbReference>
<comment type="caution">
    <text evidence="2">The sequence shown here is derived from an EMBL/GenBank/DDBJ whole genome shotgun (WGS) entry which is preliminary data.</text>
</comment>
<dbReference type="InterPro" id="IPR011042">
    <property type="entry name" value="6-blade_b-propeller_TolB-like"/>
</dbReference>
<dbReference type="InterPro" id="IPR013658">
    <property type="entry name" value="SGL"/>
</dbReference>
<protein>
    <submittedName>
        <fullName evidence="2">SMP-30/gluconolactonase/LRE family protein</fullName>
    </submittedName>
</protein>
<dbReference type="Proteomes" id="UP001528912">
    <property type="component" value="Unassembled WGS sequence"/>
</dbReference>
<dbReference type="PANTHER" id="PTHR10426:SF88">
    <property type="entry name" value="ADIPOCYTE PLASMA MEMBRANE-ASSOCIATED PROTEIN HEMOMUCIN-RELATED"/>
    <property type="match status" value="1"/>
</dbReference>
<dbReference type="Pfam" id="PF08450">
    <property type="entry name" value="SGL"/>
    <property type="match status" value="1"/>
</dbReference>
<accession>A0ABT6CBA0</accession>